<feature type="compositionally biased region" description="Basic and acidic residues" evidence="1">
    <location>
        <begin position="115"/>
        <end position="126"/>
    </location>
</feature>
<dbReference type="EMBL" id="BBTG02000050">
    <property type="protein sequence ID" value="GAO15451.1"/>
    <property type="molecule type" value="Genomic_DNA"/>
</dbReference>
<feature type="compositionally biased region" description="Low complexity" evidence="1">
    <location>
        <begin position="334"/>
        <end position="344"/>
    </location>
</feature>
<feature type="compositionally biased region" description="Basic residues" evidence="1">
    <location>
        <begin position="774"/>
        <end position="789"/>
    </location>
</feature>
<dbReference type="GO" id="GO:0016567">
    <property type="term" value="P:protein ubiquitination"/>
    <property type="evidence" value="ECO:0007669"/>
    <property type="project" value="UniProtKB-UniPathway"/>
</dbReference>
<organism evidence="2 3">
    <name type="scientific">Ustilaginoidea virens</name>
    <name type="common">Rice false smut fungus</name>
    <name type="synonym">Villosiclava virens</name>
    <dbReference type="NCBI Taxonomy" id="1159556"/>
    <lineage>
        <taxon>Eukaryota</taxon>
        <taxon>Fungi</taxon>
        <taxon>Dikarya</taxon>
        <taxon>Ascomycota</taxon>
        <taxon>Pezizomycotina</taxon>
        <taxon>Sordariomycetes</taxon>
        <taxon>Hypocreomycetidae</taxon>
        <taxon>Hypocreales</taxon>
        <taxon>Clavicipitaceae</taxon>
        <taxon>Ustilaginoidea</taxon>
    </lineage>
</organism>
<feature type="compositionally biased region" description="Acidic residues" evidence="1">
    <location>
        <begin position="714"/>
        <end position="729"/>
    </location>
</feature>
<feature type="compositionally biased region" description="Basic and acidic residues" evidence="1">
    <location>
        <begin position="347"/>
        <end position="370"/>
    </location>
</feature>
<feature type="compositionally biased region" description="Basic residues" evidence="1">
    <location>
        <begin position="657"/>
        <end position="669"/>
    </location>
</feature>
<name>A0A1B5KWQ1_USTVR</name>
<evidence type="ECO:0000256" key="1">
    <source>
        <dbReference type="SAM" id="MobiDB-lite"/>
    </source>
</evidence>
<feature type="compositionally biased region" description="Low complexity" evidence="1">
    <location>
        <begin position="129"/>
        <end position="139"/>
    </location>
</feature>
<evidence type="ECO:0000313" key="2">
    <source>
        <dbReference type="EMBL" id="GAO15451.1"/>
    </source>
</evidence>
<protein>
    <submittedName>
        <fullName evidence="2">Uncharacterized protein</fullName>
    </submittedName>
</protein>
<feature type="region of interest" description="Disordered" evidence="1">
    <location>
        <begin position="92"/>
        <end position="143"/>
    </location>
</feature>
<accession>A0A1B5KWQ1</accession>
<proteinExistence type="predicted"/>
<comment type="caution">
    <text evidence="2">The sequence shown here is derived from an EMBL/GenBank/DDBJ whole genome shotgun (WGS) entry which is preliminary data.</text>
</comment>
<dbReference type="Proteomes" id="UP000054053">
    <property type="component" value="Unassembled WGS sequence"/>
</dbReference>
<feature type="region of interest" description="Disordered" evidence="1">
    <location>
        <begin position="644"/>
        <end position="789"/>
    </location>
</feature>
<feature type="region of interest" description="Disordered" evidence="1">
    <location>
        <begin position="333"/>
        <end position="596"/>
    </location>
</feature>
<gene>
    <name evidence="2" type="ORF">UVI_02056930</name>
</gene>
<evidence type="ECO:0000313" key="3">
    <source>
        <dbReference type="Proteomes" id="UP000054053"/>
    </source>
</evidence>
<feature type="compositionally biased region" description="Polar residues" evidence="1">
    <location>
        <begin position="402"/>
        <end position="418"/>
    </location>
</feature>
<feature type="compositionally biased region" description="Pro residues" evidence="1">
    <location>
        <begin position="505"/>
        <end position="515"/>
    </location>
</feature>
<reference evidence="3" key="1">
    <citation type="journal article" date="2016" name="Genome Announc.">
        <title>Genome sequence of Ustilaginoidea virens IPU010, a rice pathogenic fungus causing false smut.</title>
        <authorList>
            <person name="Kumagai T."/>
            <person name="Ishii T."/>
            <person name="Terai G."/>
            <person name="Umemura M."/>
            <person name="Machida M."/>
            <person name="Asai K."/>
        </authorList>
    </citation>
    <scope>NUCLEOTIDE SEQUENCE [LARGE SCALE GENOMIC DNA]</scope>
    <source>
        <strain evidence="3">IPU010</strain>
    </source>
</reference>
<dbReference type="UniPathway" id="UPA00143"/>
<sequence>MNSLKVPEGGWLLAGSSSPDSVLPPQAFVLNLSDDVVEQMIQSVRVGNNLELKLGKSPTLHYGSKSYQIPLPEEEVPFDLYLTKPFESTRRAERLPHAGSLFSRPRLSRPAPKKVPKEVKEGDARKKATAPSKSSTPSALDSDMENLQNSLAAHDAARDRARVVEKLPVGGKGRNKLLSSISSTPKSLPTSPSLNAARSPNSISQITATQQMIERKKEQRFTLVHELAVADRTTKYLENKWAGKEEDFRPTLEKMANYSPDTQTWSMRQSSWRELDVWKYDYDDQDDRRLAIDRAIRQYDKLRLSSSEAEWQLLLPKEERGKGKCLSRLQASIAKGPPQQAPKAKPQKTDDSHGSKDDAESAEGDKRKPGGEAMSRAGSNSTSIPAKTKKPTAQEAQAKRLLSNSKAKSTALKTSPSKTKAPAKNDKRVLSAPIIENSDSSGDEGPMMKSRPAPPAKAKDTVIVNTKSSASREKAKKPPVKRPREESDSSSSSGTPLSKRIKPKQPLPAAPPKSRPQPAKSSHAESAPSRVASSSFRGRTASNTSPTKSSPLASSPPTNASDLDEDTTPPAPIAPQKRKMDSDIKSRIAKRRAVESVPAEVMNKAHKFKTFYQKYEALHYEISALDNPPHEKLADLLDMRAFRGLTGNQQESDGAKPTKKKKTAAKRARKSGDGDGDADSEEDDRKAKKTKAAAKAPPKPAASKARGKGAPVKDEDETEEEEAEEAEEEAAPKASKKTAKARAGPDAKGSSKPGRRPAKKMVAEEESADEKPAGKRQGRRTGRSSRGRA</sequence>
<feature type="region of interest" description="Disordered" evidence="1">
    <location>
        <begin position="164"/>
        <end position="200"/>
    </location>
</feature>
<feature type="compositionally biased region" description="Low complexity" evidence="1">
    <location>
        <begin position="693"/>
        <end position="710"/>
    </location>
</feature>
<dbReference type="AlphaFoldDB" id="A0A1B5KWQ1"/>
<feature type="compositionally biased region" description="Polar residues" evidence="1">
    <location>
        <begin position="531"/>
        <end position="561"/>
    </location>
</feature>
<feature type="compositionally biased region" description="Low complexity" evidence="1">
    <location>
        <begin position="176"/>
        <end position="194"/>
    </location>
</feature>